<organism evidence="4 5">
    <name type="scientific">Sugiyamaella lignohabitans</name>
    <dbReference type="NCBI Taxonomy" id="796027"/>
    <lineage>
        <taxon>Eukaryota</taxon>
        <taxon>Fungi</taxon>
        <taxon>Dikarya</taxon>
        <taxon>Ascomycota</taxon>
        <taxon>Saccharomycotina</taxon>
        <taxon>Dipodascomycetes</taxon>
        <taxon>Dipodascales</taxon>
        <taxon>Trichomonascaceae</taxon>
        <taxon>Sugiyamaella</taxon>
    </lineage>
</organism>
<dbReference type="Proteomes" id="UP000189580">
    <property type="component" value="Chromosome d"/>
</dbReference>
<name>A0A167EMJ1_9ASCO</name>
<dbReference type="PANTHER" id="PTHR31896:SF64">
    <property type="entry name" value="TRICHOTHECENE 3-O-ACETYLTRANSFERASE"/>
    <property type="match status" value="1"/>
</dbReference>
<sequence length="474" mass="52473">MTLPETDTLFDDFPVDIFGQIPSLNIYTQICLCYSIDSDTDEESIISTLKDGLQRLKEKFPWTAGQVVNESGVFRIRPLEGVSQLLVKDLRNDSAAPTAPTMESLRESEFPIHMLDESLIAPRRTLPGHPDEASLTERPVFMVQANFISGGLLLTFIGQHNAMDMIGQERIVSLFSKACHNETFSSDELNIGNLHRSGNIQLIDAPLETLPYNSLSTSTRLTSETASKDTSWGDESTNNKDSKDGPTSCSWALIKFSANALANLKAIANNDKTTEFISTDDVLTAFTWQGIIRARLNNRLETSRTVKLARAIDVREYVGLPAKYPGIVQNMSIHSLTLQEISDEPLGVVASNLRAVLDPKTSHLGYDTRAIATVLTRAPDKFVSFASSLDLKTDIMLSSWAKVNFFNLDFNLGLGKPESIRRPQFTPVESLIYFLPKSPEGDIVICLCLADADLEKLQSDPLFAKYGHYIGKRG</sequence>
<dbReference type="InterPro" id="IPR051283">
    <property type="entry name" value="Sec_Metabolite_Acyltrans"/>
</dbReference>
<dbReference type="Pfam" id="PF22664">
    <property type="entry name" value="TRI-like_N"/>
    <property type="match status" value="1"/>
</dbReference>
<dbReference type="Gene3D" id="3.30.559.10">
    <property type="entry name" value="Chloramphenicol acetyltransferase-like domain"/>
    <property type="match status" value="2"/>
</dbReference>
<dbReference type="EMBL" id="CP014502">
    <property type="protein sequence ID" value="ANB14255.1"/>
    <property type="molecule type" value="Genomic_DNA"/>
</dbReference>
<dbReference type="RefSeq" id="XP_018736732.1">
    <property type="nucleotide sequence ID" value="XM_018882346.1"/>
</dbReference>
<gene>
    <name evidence="4" type="primary">AYT1</name>
    <name evidence="4" type="ORF">AWJ20_5216</name>
</gene>
<evidence type="ECO:0000256" key="2">
    <source>
        <dbReference type="SAM" id="MobiDB-lite"/>
    </source>
</evidence>
<dbReference type="GeneID" id="30037434"/>
<accession>A0A167EMJ1</accession>
<feature type="domain" description="Trichothecene 3-O-acetyltransferase-like N-terminal" evidence="3">
    <location>
        <begin position="26"/>
        <end position="179"/>
    </location>
</feature>
<dbReference type="AlphaFoldDB" id="A0A167EMJ1"/>
<feature type="region of interest" description="Disordered" evidence="2">
    <location>
        <begin position="218"/>
        <end position="246"/>
    </location>
</feature>
<evidence type="ECO:0000259" key="3">
    <source>
        <dbReference type="Pfam" id="PF22664"/>
    </source>
</evidence>
<dbReference type="KEGG" id="slb:AWJ20_5216"/>
<dbReference type="GO" id="GO:0016740">
    <property type="term" value="F:transferase activity"/>
    <property type="evidence" value="ECO:0007669"/>
    <property type="project" value="UniProtKB-KW"/>
</dbReference>
<keyword evidence="5" id="KW-1185">Reference proteome</keyword>
<keyword evidence="1" id="KW-0808">Transferase</keyword>
<reference evidence="4 5" key="1">
    <citation type="submission" date="2016-02" db="EMBL/GenBank/DDBJ databases">
        <title>Complete genome sequence and transcriptome regulation of the pentose utilising yeast Sugiyamaella lignohabitans.</title>
        <authorList>
            <person name="Bellasio M."/>
            <person name="Peymann A."/>
            <person name="Valli M."/>
            <person name="Sipitzky M."/>
            <person name="Graf A."/>
            <person name="Sauer M."/>
            <person name="Marx H."/>
            <person name="Mattanovich D."/>
        </authorList>
    </citation>
    <scope>NUCLEOTIDE SEQUENCE [LARGE SCALE GENOMIC DNA]</scope>
    <source>
        <strain evidence="4 5">CBS 10342</strain>
    </source>
</reference>
<evidence type="ECO:0000256" key="1">
    <source>
        <dbReference type="ARBA" id="ARBA00022679"/>
    </source>
</evidence>
<proteinExistence type="predicted"/>
<evidence type="ECO:0000313" key="4">
    <source>
        <dbReference type="EMBL" id="ANB14255.1"/>
    </source>
</evidence>
<dbReference type="InterPro" id="IPR023213">
    <property type="entry name" value="CAT-like_dom_sf"/>
</dbReference>
<dbReference type="PANTHER" id="PTHR31896">
    <property type="entry name" value="FAMILY REGULATORY PROTEIN, PUTATIVE (AFU_ORTHOLOGUE AFUA_3G14730)-RELATED"/>
    <property type="match status" value="1"/>
</dbReference>
<protein>
    <submittedName>
        <fullName evidence="4">Ayt1p</fullName>
    </submittedName>
</protein>
<evidence type="ECO:0000313" key="5">
    <source>
        <dbReference type="Proteomes" id="UP000189580"/>
    </source>
</evidence>
<dbReference type="OrthoDB" id="1862401at2759"/>
<dbReference type="InterPro" id="IPR054710">
    <property type="entry name" value="Tri101-like_N"/>
</dbReference>